<sequence length="114" mass="13229">MEAQPRQILNYRTIEGKSPFLEWRDSLRDSKAKAKITSRIDRVAKGNLGDYRSVGEGVCELRIDYGPGYRIYFGQIGLTIVIILCGGDKSYQEKDIREAIEYWRDYNNRSNEDD</sequence>
<organism evidence="1 2">
    <name type="scientific">Floridaenema aerugineum BLCC-F46</name>
    <dbReference type="NCBI Taxonomy" id="3153654"/>
    <lineage>
        <taxon>Bacteria</taxon>
        <taxon>Bacillati</taxon>
        <taxon>Cyanobacteriota</taxon>
        <taxon>Cyanophyceae</taxon>
        <taxon>Oscillatoriophycideae</taxon>
        <taxon>Aerosakkonematales</taxon>
        <taxon>Aerosakkonemataceae</taxon>
        <taxon>Floridanema</taxon>
        <taxon>Floridanema aerugineum</taxon>
    </lineage>
</organism>
<dbReference type="RefSeq" id="WP_413270210.1">
    <property type="nucleotide sequence ID" value="NZ_JBHFNQ010000069.1"/>
</dbReference>
<dbReference type="NCBIfam" id="TIGR02683">
    <property type="entry name" value="upstrm_HI1419"/>
    <property type="match status" value="1"/>
</dbReference>
<accession>A0ABV4X2T5</accession>
<dbReference type="InterPro" id="IPR014056">
    <property type="entry name" value="TypeIITA-like_toxin_pred"/>
</dbReference>
<gene>
    <name evidence="1" type="ORF">ACE1CC_09435</name>
</gene>
<comment type="caution">
    <text evidence="1">The sequence shown here is derived from an EMBL/GenBank/DDBJ whole genome shotgun (WGS) entry which is preliminary data.</text>
</comment>
<dbReference type="EMBL" id="JBHFNQ010000069">
    <property type="protein sequence ID" value="MFB2877099.1"/>
    <property type="molecule type" value="Genomic_DNA"/>
</dbReference>
<dbReference type="PANTHER" id="PTHR41791:SF1">
    <property type="entry name" value="SSL7039 PROTEIN"/>
    <property type="match status" value="1"/>
</dbReference>
<dbReference type="Proteomes" id="UP001576774">
    <property type="component" value="Unassembled WGS sequence"/>
</dbReference>
<evidence type="ECO:0000313" key="1">
    <source>
        <dbReference type="EMBL" id="MFB2877099.1"/>
    </source>
</evidence>
<evidence type="ECO:0000313" key="2">
    <source>
        <dbReference type="Proteomes" id="UP001576774"/>
    </source>
</evidence>
<reference evidence="1 2" key="1">
    <citation type="submission" date="2024-09" db="EMBL/GenBank/DDBJ databases">
        <title>Floridaenema gen nov. (Aerosakkonemataceae, Aerosakkonematales ord. nov., Cyanobacteria) from benthic tropical and subtropical fresh waters, with the description of four new species.</title>
        <authorList>
            <person name="Moretto J.A."/>
            <person name="Berthold D.E."/>
            <person name="Lefler F.W."/>
            <person name="Huang I.-S."/>
            <person name="Laughinghouse H. IV."/>
        </authorList>
    </citation>
    <scope>NUCLEOTIDE SEQUENCE [LARGE SCALE GENOMIC DNA]</scope>
    <source>
        <strain evidence="1 2">BLCC-F46</strain>
    </source>
</reference>
<proteinExistence type="predicted"/>
<keyword evidence="2" id="KW-1185">Reference proteome</keyword>
<dbReference type="PIRSF" id="PIRSF028744">
    <property type="entry name" value="Addict_mod_HI1419"/>
    <property type="match status" value="1"/>
</dbReference>
<protein>
    <submittedName>
        <fullName evidence="1">Type II toxin-antitoxin system RelE/ParE family toxin</fullName>
    </submittedName>
</protein>
<name>A0ABV4X2T5_9CYAN</name>
<dbReference type="PANTHER" id="PTHR41791">
    <property type="entry name" value="SSL7039 PROTEIN"/>
    <property type="match status" value="1"/>
</dbReference>